<dbReference type="AlphaFoldDB" id="A0AAV4FYZ8"/>
<evidence type="ECO:0000313" key="2">
    <source>
        <dbReference type="Proteomes" id="UP000762676"/>
    </source>
</evidence>
<dbReference type="Proteomes" id="UP000762676">
    <property type="component" value="Unassembled WGS sequence"/>
</dbReference>
<keyword evidence="2" id="KW-1185">Reference proteome</keyword>
<organism evidence="1 2">
    <name type="scientific">Elysia marginata</name>
    <dbReference type="NCBI Taxonomy" id="1093978"/>
    <lineage>
        <taxon>Eukaryota</taxon>
        <taxon>Metazoa</taxon>
        <taxon>Spiralia</taxon>
        <taxon>Lophotrochozoa</taxon>
        <taxon>Mollusca</taxon>
        <taxon>Gastropoda</taxon>
        <taxon>Heterobranchia</taxon>
        <taxon>Euthyneura</taxon>
        <taxon>Panpulmonata</taxon>
        <taxon>Sacoglossa</taxon>
        <taxon>Placobranchoidea</taxon>
        <taxon>Plakobranchidae</taxon>
        <taxon>Elysia</taxon>
    </lineage>
</organism>
<comment type="caution">
    <text evidence="1">The sequence shown here is derived from an EMBL/GenBank/DDBJ whole genome shotgun (WGS) entry which is preliminary data.</text>
</comment>
<reference evidence="1 2" key="1">
    <citation type="journal article" date="2021" name="Elife">
        <title>Chloroplast acquisition without the gene transfer in kleptoplastic sea slugs, Plakobranchus ocellatus.</title>
        <authorList>
            <person name="Maeda T."/>
            <person name="Takahashi S."/>
            <person name="Yoshida T."/>
            <person name="Shimamura S."/>
            <person name="Takaki Y."/>
            <person name="Nagai Y."/>
            <person name="Toyoda A."/>
            <person name="Suzuki Y."/>
            <person name="Arimoto A."/>
            <person name="Ishii H."/>
            <person name="Satoh N."/>
            <person name="Nishiyama T."/>
            <person name="Hasebe M."/>
            <person name="Maruyama T."/>
            <person name="Minagawa J."/>
            <person name="Obokata J."/>
            <person name="Shigenobu S."/>
        </authorList>
    </citation>
    <scope>NUCLEOTIDE SEQUENCE [LARGE SCALE GENOMIC DNA]</scope>
</reference>
<sequence length="89" mass="9273">MKLTETVDVNEAEICDVVEPVPNFSFMGQGSDVGGGGVGGRGGGQARRIRAFTAAEVNNSPAPPRQQTTILLLRGPDNEACNPSKSMTV</sequence>
<protein>
    <submittedName>
        <fullName evidence="1">Uncharacterized protein</fullName>
    </submittedName>
</protein>
<dbReference type="EMBL" id="BMAT01001044">
    <property type="protein sequence ID" value="GFR78668.1"/>
    <property type="molecule type" value="Genomic_DNA"/>
</dbReference>
<gene>
    <name evidence="1" type="ORF">ElyMa_000538400</name>
</gene>
<proteinExistence type="predicted"/>
<name>A0AAV4FYZ8_9GAST</name>
<evidence type="ECO:0000313" key="1">
    <source>
        <dbReference type="EMBL" id="GFR78668.1"/>
    </source>
</evidence>
<accession>A0AAV4FYZ8</accession>